<dbReference type="Gramene" id="TraesLDM7D03G04473540.1">
    <property type="protein sequence ID" value="TraesLDM7D03G04473540.1"/>
    <property type="gene ID" value="TraesLDM7D03G04473540"/>
</dbReference>
<evidence type="ECO:0000256" key="1">
    <source>
        <dbReference type="SAM" id="SignalP"/>
    </source>
</evidence>
<dbReference type="Proteomes" id="UP000019116">
    <property type="component" value="Chromosome 7D"/>
</dbReference>
<dbReference type="OrthoDB" id="691674at2759"/>
<dbReference type="Gramene" id="TraesARI7D03G04543340.1">
    <property type="protein sequence ID" value="TraesARI7D03G04543340.1"/>
    <property type="gene ID" value="TraesARI7D03G04543340"/>
</dbReference>
<accession>A0A3B6TRG2</accession>
<sequence length="81" mass="8884">MLSEKNLSATMLLIVIVAAVCPVYSMAFACNPPTGCRHPSGNYRGPCLGLSDGCNQTCQDESFHNKWGECDCDFKCYCYTC</sequence>
<feature type="chain" id="PRO_5043181396" description="Knottin scorpion toxin-like domain-containing protein" evidence="1">
    <location>
        <begin position="26"/>
        <end position="81"/>
    </location>
</feature>
<dbReference type="Gene3D" id="3.30.30.10">
    <property type="entry name" value="Knottin, scorpion toxin-like"/>
    <property type="match status" value="1"/>
</dbReference>
<dbReference type="Gramene" id="TraesPARA_EIv1.0_2622220.1">
    <property type="protein sequence ID" value="TraesPARA_EIv1.0_2622220.1.CDS"/>
    <property type="gene ID" value="TraesPARA_EIv1.0_2622220"/>
</dbReference>
<evidence type="ECO:0008006" key="4">
    <source>
        <dbReference type="Google" id="ProtNLM"/>
    </source>
</evidence>
<dbReference type="AlphaFoldDB" id="A0A3B6TRG2"/>
<dbReference type="SMR" id="A0A3B6TRG2"/>
<dbReference type="InterPro" id="IPR036574">
    <property type="entry name" value="Scorpion_toxin-like_sf"/>
</dbReference>
<reference evidence="2" key="2">
    <citation type="submission" date="2018-10" db="UniProtKB">
        <authorList>
            <consortium name="EnsemblPlants"/>
        </authorList>
    </citation>
    <scope>IDENTIFICATION</scope>
</reference>
<dbReference type="Gramene" id="TraesCS7D03G1116500.1">
    <property type="protein sequence ID" value="TraesCS7D03G1116500.1.CDS"/>
    <property type="gene ID" value="TraesCS7D03G1116500"/>
</dbReference>
<reference evidence="2" key="1">
    <citation type="submission" date="2018-08" db="EMBL/GenBank/DDBJ databases">
        <authorList>
            <person name="Rossello M."/>
        </authorList>
    </citation>
    <scope>NUCLEOTIDE SEQUENCE [LARGE SCALE GENOMIC DNA]</scope>
    <source>
        <strain evidence="2">cv. Chinese Spring</strain>
    </source>
</reference>
<dbReference type="Gramene" id="TraesCS7D02G471000.1">
    <property type="protein sequence ID" value="TraesCS7D02G471000.1"/>
    <property type="gene ID" value="TraesCS7D02G471000"/>
</dbReference>
<name>A0A3B6TRG2_WHEAT</name>
<evidence type="ECO:0000313" key="3">
    <source>
        <dbReference type="Proteomes" id="UP000019116"/>
    </source>
</evidence>
<evidence type="ECO:0000313" key="2">
    <source>
        <dbReference type="EnsemblPlants" id="TraesCS7D02G471000.1"/>
    </source>
</evidence>
<proteinExistence type="predicted"/>
<dbReference type="Gramene" id="TraesCAD_scaffold_043074_01G000200.1">
    <property type="protein sequence ID" value="TraesCAD_scaffold_043074_01G000200.1"/>
    <property type="gene ID" value="TraesCAD_scaffold_043074_01G000200"/>
</dbReference>
<protein>
    <recommendedName>
        <fullName evidence="4">Knottin scorpion toxin-like domain-containing protein</fullName>
    </recommendedName>
</protein>
<keyword evidence="3" id="KW-1185">Reference proteome</keyword>
<dbReference type="EnsemblPlants" id="TraesCS7D02G471000.1">
    <property type="protein sequence ID" value="TraesCS7D02G471000.1"/>
    <property type="gene ID" value="TraesCS7D02G471000"/>
</dbReference>
<feature type="signal peptide" evidence="1">
    <location>
        <begin position="1"/>
        <end position="25"/>
    </location>
</feature>
<dbReference type="Gramene" id="TraesCLE_scaffold_076638_01G000100.1">
    <property type="protein sequence ID" value="TraesCLE_scaffold_076638_01G000100.1"/>
    <property type="gene ID" value="TraesCLE_scaffold_076638_01G000100"/>
</dbReference>
<dbReference type="Gramene" id="TraesROB_scaffold_045186_01G000100.1">
    <property type="protein sequence ID" value="TraesROB_scaffold_045186_01G000100.1"/>
    <property type="gene ID" value="TraesROB_scaffold_045186_01G000100"/>
</dbReference>
<dbReference type="PROSITE" id="PS51257">
    <property type="entry name" value="PROKAR_LIPOPROTEIN"/>
    <property type="match status" value="1"/>
</dbReference>
<dbReference type="Gramene" id="TraesMAC7D03G04458360.1">
    <property type="protein sequence ID" value="TraesMAC7D03G04458360.1"/>
    <property type="gene ID" value="TraesMAC7D03G04458360"/>
</dbReference>
<keyword evidence="1" id="KW-0732">Signal</keyword>
<dbReference type="Gramene" id="TraesSYM7D03G04520620.1">
    <property type="protein sequence ID" value="TraesSYM7D03G04520620.1"/>
    <property type="gene ID" value="TraesSYM7D03G04520620"/>
</dbReference>
<organism evidence="2">
    <name type="scientific">Triticum aestivum</name>
    <name type="common">Wheat</name>
    <dbReference type="NCBI Taxonomy" id="4565"/>
    <lineage>
        <taxon>Eukaryota</taxon>
        <taxon>Viridiplantae</taxon>
        <taxon>Streptophyta</taxon>
        <taxon>Embryophyta</taxon>
        <taxon>Tracheophyta</taxon>
        <taxon>Spermatophyta</taxon>
        <taxon>Magnoliopsida</taxon>
        <taxon>Liliopsida</taxon>
        <taxon>Poales</taxon>
        <taxon>Poaceae</taxon>
        <taxon>BOP clade</taxon>
        <taxon>Pooideae</taxon>
        <taxon>Triticodae</taxon>
        <taxon>Triticeae</taxon>
        <taxon>Triticinae</taxon>
        <taxon>Triticum</taxon>
    </lineage>
</organism>
<dbReference type="Gramene" id="TraesSTA7D03G04460280.1">
    <property type="protein sequence ID" value="TraesSTA7D03G04460280.1"/>
    <property type="gene ID" value="TraesSTA7D03G04460280"/>
</dbReference>
<dbReference type="Gramene" id="TraesRN7D0101146300.1">
    <property type="protein sequence ID" value="TraesRN7D0101146300.1"/>
    <property type="gene ID" value="TraesRN7D0101146300"/>
</dbReference>
<dbReference type="Gramene" id="TraesJUL7D03G04510920.1">
    <property type="protein sequence ID" value="TraesJUL7D03G04510920.1"/>
    <property type="gene ID" value="TraesJUL7D03G04510920"/>
</dbReference>